<gene>
    <name evidence="1" type="ORF">FHS07_001290</name>
</gene>
<accession>A0A7W5CH72</accession>
<sequence length="86" mass="9523">MAGTLNRQYVEEHLGAHNYESFGRSIVAAVMEEALDQMSDKDAAFDGGFRMDVETVLEATGSGCTWLVMIVNGKKVRIHQPPIMSY</sequence>
<name>A0A7W5CH72_9MICO</name>
<evidence type="ECO:0000313" key="2">
    <source>
        <dbReference type="Proteomes" id="UP000543579"/>
    </source>
</evidence>
<comment type="caution">
    <text evidence="1">The sequence shown here is derived from an EMBL/GenBank/DDBJ whole genome shotgun (WGS) entry which is preliminary data.</text>
</comment>
<dbReference type="Proteomes" id="UP000543579">
    <property type="component" value="Unassembled WGS sequence"/>
</dbReference>
<dbReference type="AlphaFoldDB" id="A0A7W5CH72"/>
<protein>
    <submittedName>
        <fullName evidence="1">Uncharacterized protein</fullName>
    </submittedName>
</protein>
<dbReference type="EMBL" id="JACHXY010000001">
    <property type="protein sequence ID" value="MBB3157606.1"/>
    <property type="molecule type" value="Genomic_DNA"/>
</dbReference>
<organism evidence="1 2">
    <name type="scientific">Microbacterium proteolyticum</name>
    <dbReference type="NCBI Taxonomy" id="1572644"/>
    <lineage>
        <taxon>Bacteria</taxon>
        <taxon>Bacillati</taxon>
        <taxon>Actinomycetota</taxon>
        <taxon>Actinomycetes</taxon>
        <taxon>Micrococcales</taxon>
        <taxon>Microbacteriaceae</taxon>
        <taxon>Microbacterium</taxon>
    </lineage>
</organism>
<dbReference type="RefSeq" id="WP_183418994.1">
    <property type="nucleotide sequence ID" value="NZ_JACHXY010000001.1"/>
</dbReference>
<reference evidence="1 2" key="1">
    <citation type="submission" date="2020-08" db="EMBL/GenBank/DDBJ databases">
        <title>Genomic Encyclopedia of Type Strains, Phase III (KMG-III): the genomes of soil and plant-associated and newly described type strains.</title>
        <authorList>
            <person name="Whitman W."/>
        </authorList>
    </citation>
    <scope>NUCLEOTIDE SEQUENCE [LARGE SCALE GENOMIC DNA]</scope>
    <source>
        <strain evidence="1 2">CECT 8356</strain>
    </source>
</reference>
<proteinExistence type="predicted"/>
<evidence type="ECO:0000313" key="1">
    <source>
        <dbReference type="EMBL" id="MBB3157606.1"/>
    </source>
</evidence>